<keyword evidence="2 6" id="KW-0812">Transmembrane</keyword>
<evidence type="ECO:0000256" key="4">
    <source>
        <dbReference type="ARBA" id="ARBA00023136"/>
    </source>
</evidence>
<dbReference type="PRINTS" id="PR00171">
    <property type="entry name" value="SUGRTRNSPORT"/>
</dbReference>
<evidence type="ECO:0000313" key="9">
    <source>
        <dbReference type="Proteomes" id="UP000314986"/>
    </source>
</evidence>
<evidence type="ECO:0000256" key="2">
    <source>
        <dbReference type="ARBA" id="ARBA00022692"/>
    </source>
</evidence>
<dbReference type="InterPro" id="IPR005828">
    <property type="entry name" value="MFS_sugar_transport-like"/>
</dbReference>
<dbReference type="Ensembl" id="ENSCMIT00000016685.1">
    <property type="protein sequence ID" value="ENSCMIP00000016355.1"/>
    <property type="gene ID" value="ENSCMIG00000007882.1"/>
</dbReference>
<dbReference type="PROSITE" id="PS00217">
    <property type="entry name" value="SUGAR_TRANSPORT_2"/>
    <property type="match status" value="1"/>
</dbReference>
<dbReference type="SUPFAM" id="SSF103473">
    <property type="entry name" value="MFS general substrate transporter"/>
    <property type="match status" value="1"/>
</dbReference>
<feature type="transmembrane region" description="Helical" evidence="6">
    <location>
        <begin position="57"/>
        <end position="78"/>
    </location>
</feature>
<feature type="transmembrane region" description="Helical" evidence="6">
    <location>
        <begin position="184"/>
        <end position="203"/>
    </location>
</feature>
<dbReference type="GO" id="GO:0046323">
    <property type="term" value="P:D-glucose import"/>
    <property type="evidence" value="ECO:0007669"/>
    <property type="project" value="TreeGrafter"/>
</dbReference>
<reference evidence="8" key="5">
    <citation type="submission" date="2025-09" db="UniProtKB">
        <authorList>
            <consortium name="Ensembl"/>
        </authorList>
    </citation>
    <scope>IDENTIFICATION</scope>
</reference>
<dbReference type="InterPro" id="IPR020846">
    <property type="entry name" value="MFS_dom"/>
</dbReference>
<comment type="similarity">
    <text evidence="5">Belongs to the major facilitator superfamily. Sugar transporter (TC 2.A.1.1) family.</text>
</comment>
<feature type="transmembrane region" description="Helical" evidence="6">
    <location>
        <begin position="242"/>
        <end position="265"/>
    </location>
</feature>
<dbReference type="NCBIfam" id="TIGR00879">
    <property type="entry name" value="SP"/>
    <property type="match status" value="1"/>
</dbReference>
<dbReference type="Gene3D" id="1.20.1250.20">
    <property type="entry name" value="MFS general substrate transporter like domains"/>
    <property type="match status" value="1"/>
</dbReference>
<dbReference type="AlphaFoldDB" id="A0A4W3HM28"/>
<dbReference type="InterPro" id="IPR003663">
    <property type="entry name" value="Sugar/inositol_transpt"/>
</dbReference>
<feature type="transmembrane region" description="Helical" evidence="6">
    <location>
        <begin position="209"/>
        <end position="230"/>
    </location>
</feature>
<accession>A0A4W3HM28</accession>
<keyword evidence="4 6" id="KW-0472">Membrane</keyword>
<evidence type="ECO:0000256" key="6">
    <source>
        <dbReference type="SAM" id="Phobius"/>
    </source>
</evidence>
<organism evidence="8 9">
    <name type="scientific">Callorhinchus milii</name>
    <name type="common">Ghost shark</name>
    <dbReference type="NCBI Taxonomy" id="7868"/>
    <lineage>
        <taxon>Eukaryota</taxon>
        <taxon>Metazoa</taxon>
        <taxon>Chordata</taxon>
        <taxon>Craniata</taxon>
        <taxon>Vertebrata</taxon>
        <taxon>Chondrichthyes</taxon>
        <taxon>Holocephali</taxon>
        <taxon>Chimaeriformes</taxon>
        <taxon>Callorhinchidae</taxon>
        <taxon>Callorhinchus</taxon>
    </lineage>
</organism>
<dbReference type="InterPro" id="IPR005829">
    <property type="entry name" value="Sugar_transporter_CS"/>
</dbReference>
<evidence type="ECO:0000256" key="1">
    <source>
        <dbReference type="ARBA" id="ARBA00004141"/>
    </source>
</evidence>
<name>A0A4W3HM28_CALMI</name>
<keyword evidence="3 6" id="KW-1133">Transmembrane helix</keyword>
<reference evidence="9" key="3">
    <citation type="journal article" date="2014" name="Nature">
        <title>Elephant shark genome provides unique insights into gnathostome evolution.</title>
        <authorList>
            <consortium name="International Elephant Shark Genome Sequencing Consortium"/>
            <person name="Venkatesh B."/>
            <person name="Lee A.P."/>
            <person name="Ravi V."/>
            <person name="Maurya A.K."/>
            <person name="Lian M.M."/>
            <person name="Swann J.B."/>
            <person name="Ohta Y."/>
            <person name="Flajnik M.F."/>
            <person name="Sutoh Y."/>
            <person name="Kasahara M."/>
            <person name="Hoon S."/>
            <person name="Gangu V."/>
            <person name="Roy S.W."/>
            <person name="Irimia M."/>
            <person name="Korzh V."/>
            <person name="Kondrychyn I."/>
            <person name="Lim Z.W."/>
            <person name="Tay B.H."/>
            <person name="Tohari S."/>
            <person name="Kong K.W."/>
            <person name="Ho S."/>
            <person name="Lorente-Galdos B."/>
            <person name="Quilez J."/>
            <person name="Marques-Bonet T."/>
            <person name="Raney B.J."/>
            <person name="Ingham P.W."/>
            <person name="Tay A."/>
            <person name="Hillier L.W."/>
            <person name="Minx P."/>
            <person name="Boehm T."/>
            <person name="Wilson R.K."/>
            <person name="Brenner S."/>
            <person name="Warren W.C."/>
        </authorList>
    </citation>
    <scope>NUCLEOTIDE SEQUENCE [LARGE SCALE GENOMIC DNA]</scope>
</reference>
<dbReference type="PANTHER" id="PTHR23503">
    <property type="entry name" value="SOLUTE CARRIER FAMILY 2"/>
    <property type="match status" value="1"/>
</dbReference>
<dbReference type="InterPro" id="IPR045263">
    <property type="entry name" value="GLUT"/>
</dbReference>
<keyword evidence="9" id="KW-1185">Reference proteome</keyword>
<proteinExistence type="inferred from homology"/>
<dbReference type="GO" id="GO:0070837">
    <property type="term" value="P:dehydroascorbic acid transport"/>
    <property type="evidence" value="ECO:0007669"/>
    <property type="project" value="TreeGrafter"/>
</dbReference>
<dbReference type="PANTHER" id="PTHR23503:SF27">
    <property type="entry name" value="SOLUTE CARRIER FAMILY 2, FACILITATED GLUCOSE TRANSPORTER MEMBER 2"/>
    <property type="match status" value="1"/>
</dbReference>
<reference evidence="9" key="1">
    <citation type="journal article" date="2006" name="Science">
        <title>Ancient noncoding elements conserved in the human genome.</title>
        <authorList>
            <person name="Venkatesh B."/>
            <person name="Kirkness E.F."/>
            <person name="Loh Y.H."/>
            <person name="Halpern A.L."/>
            <person name="Lee A.P."/>
            <person name="Johnson J."/>
            <person name="Dandona N."/>
            <person name="Viswanathan L.D."/>
            <person name="Tay A."/>
            <person name="Venter J.C."/>
            <person name="Strausberg R.L."/>
            <person name="Brenner S."/>
        </authorList>
    </citation>
    <scope>NUCLEOTIDE SEQUENCE [LARGE SCALE GENOMIC DNA]</scope>
</reference>
<reference evidence="8" key="4">
    <citation type="submission" date="2025-08" db="UniProtKB">
        <authorList>
            <consortium name="Ensembl"/>
        </authorList>
    </citation>
    <scope>IDENTIFICATION</scope>
</reference>
<feature type="transmembrane region" description="Helical" evidence="6">
    <location>
        <begin position="149"/>
        <end position="172"/>
    </location>
</feature>
<dbReference type="STRING" id="7868.ENSCMIP00000016355"/>
<dbReference type="GO" id="GO:0055056">
    <property type="term" value="F:D-glucose transmembrane transporter activity"/>
    <property type="evidence" value="ECO:0007669"/>
    <property type="project" value="TreeGrafter"/>
</dbReference>
<feature type="transmembrane region" description="Helical" evidence="6">
    <location>
        <begin position="489"/>
        <end position="512"/>
    </location>
</feature>
<keyword evidence="5" id="KW-0813">Transport</keyword>
<dbReference type="FunCoup" id="A0A4W3HM28">
    <property type="interactions" value="8"/>
</dbReference>
<evidence type="ECO:0000256" key="5">
    <source>
        <dbReference type="RuleBase" id="RU003346"/>
    </source>
</evidence>
<dbReference type="InParanoid" id="A0A4W3HM28"/>
<evidence type="ECO:0000313" key="8">
    <source>
        <dbReference type="Ensembl" id="ENSCMIP00000016355.1"/>
    </source>
</evidence>
<reference evidence="9" key="2">
    <citation type="journal article" date="2007" name="PLoS Biol.">
        <title>Survey sequencing and comparative analysis of the elephant shark (Callorhinchus milii) genome.</title>
        <authorList>
            <person name="Venkatesh B."/>
            <person name="Kirkness E.F."/>
            <person name="Loh Y.H."/>
            <person name="Halpern A.L."/>
            <person name="Lee A.P."/>
            <person name="Johnson J."/>
            <person name="Dandona N."/>
            <person name="Viswanathan L.D."/>
            <person name="Tay A."/>
            <person name="Venter J.C."/>
            <person name="Strausberg R.L."/>
            <person name="Brenner S."/>
        </authorList>
    </citation>
    <scope>NUCLEOTIDE SEQUENCE [LARGE SCALE GENOMIC DNA]</scope>
</reference>
<dbReference type="GO" id="GO:0005886">
    <property type="term" value="C:plasma membrane"/>
    <property type="evidence" value="ECO:0007669"/>
    <property type="project" value="TreeGrafter"/>
</dbReference>
<feature type="domain" description="Major facilitator superfamily (MFS) profile" evidence="7">
    <location>
        <begin position="89"/>
        <end position="542"/>
    </location>
</feature>
<dbReference type="GeneTree" id="ENSGT00940000155708"/>
<evidence type="ECO:0000256" key="3">
    <source>
        <dbReference type="ARBA" id="ARBA00022989"/>
    </source>
</evidence>
<sequence length="574" mass="63804">MTVCGTLLCAIGCRVSPTNIQSVHFIVYSVKRFETSRRCEKSYIKCKDYYCYYYCLYYSYIPLYFIIILLLFYYYYYLSQQITGMLMLAIFTAVLGSFQFGYGLGVINAPQKVLERHYAHVLGLLVENETVAGNVSQGSPPYGHPDIGMYWALSVSIFCIGGMISSFFIGWIADKLGRLKAMQVVTSLAMVGSLLMGLAKLGPSHVLVIVGRSLTGLYCGLISGLVPIYIGEIAPTSLRGALGTLHQLAIVTGILISQVLGLHFLLGNDAWWPLLLGLSGAPAVLQCCLLPFCPESPRYLYINLGQEEAAKNSLQQLLGPCNTDKDIAEMKKEKDEIQREKKVSIPQLFYNSSYRQPIIVALVLHLAQQFSGINAIFYYSTSIFAVAGVSHPDYATIGVGAVNMIATAVSVSNRHLVTQPHNCWYVHCYVLTVPCSRCLLSPRQHSITWMSFVSMSAIFLFIVFFEIGPGPIAWFIVAELFSQGTRPAAMTVAGFCNWTCNFIVGMCFPYMAKLCGPYVFIIFAGLLFGFTLFTYFKVPETRGKTFEEIAQEFRRKKRPGKASATELEHLESTA</sequence>
<protein>
    <submittedName>
        <fullName evidence="8">Solute carrier family 2 member 2</fullName>
    </submittedName>
</protein>
<evidence type="ECO:0000259" key="7">
    <source>
        <dbReference type="PROSITE" id="PS50850"/>
    </source>
</evidence>
<comment type="subcellular location">
    <subcellularLocation>
        <location evidence="1">Membrane</location>
        <topology evidence="1">Multi-pass membrane protein</topology>
    </subcellularLocation>
</comment>
<dbReference type="OMA" id="VAEGKWH"/>
<feature type="transmembrane region" description="Helical" evidence="6">
    <location>
        <begin position="449"/>
        <end position="477"/>
    </location>
</feature>
<feature type="transmembrane region" description="Helical" evidence="6">
    <location>
        <begin position="358"/>
        <end position="379"/>
    </location>
</feature>
<dbReference type="InterPro" id="IPR036259">
    <property type="entry name" value="MFS_trans_sf"/>
</dbReference>
<dbReference type="Proteomes" id="UP000314986">
    <property type="component" value="Unassembled WGS sequence"/>
</dbReference>
<dbReference type="PROSITE" id="PS50850">
    <property type="entry name" value="MFS"/>
    <property type="match status" value="1"/>
</dbReference>
<dbReference type="GO" id="GO:0005903">
    <property type="term" value="C:brush border"/>
    <property type="evidence" value="ECO:0007669"/>
    <property type="project" value="TreeGrafter"/>
</dbReference>
<dbReference type="Pfam" id="PF00083">
    <property type="entry name" value="Sugar_tr"/>
    <property type="match status" value="1"/>
</dbReference>
<feature type="transmembrane region" description="Helical" evidence="6">
    <location>
        <begin position="518"/>
        <end position="536"/>
    </location>
</feature>
<dbReference type="FunFam" id="1.20.1250.20:FF:000029">
    <property type="entry name" value="solute carrier family 2, facilitated glucose transporter member 4"/>
    <property type="match status" value="1"/>
</dbReference>
<feature type="transmembrane region" description="Helical" evidence="6">
    <location>
        <begin position="85"/>
        <end position="107"/>
    </location>
</feature>